<organism evidence="4 5">
    <name type="scientific">Corynebacterium suranareeae</name>
    <dbReference type="NCBI Taxonomy" id="2506452"/>
    <lineage>
        <taxon>Bacteria</taxon>
        <taxon>Bacillati</taxon>
        <taxon>Actinomycetota</taxon>
        <taxon>Actinomycetes</taxon>
        <taxon>Mycobacteriales</taxon>
        <taxon>Corynebacteriaceae</taxon>
        <taxon>Corynebacterium</taxon>
    </lineage>
</organism>
<accession>A0A160PR62</accession>
<gene>
    <name evidence="4" type="ORF">N24_2287</name>
</gene>
<evidence type="ECO:0000313" key="4">
    <source>
        <dbReference type="EMBL" id="BAU96549.1"/>
    </source>
</evidence>
<dbReference type="PROSITE" id="PS00893">
    <property type="entry name" value="NUDIX_BOX"/>
    <property type="match status" value="1"/>
</dbReference>
<protein>
    <submittedName>
        <fullName evidence="4">NTP pyrophosphohydrolase</fullName>
    </submittedName>
</protein>
<evidence type="ECO:0000256" key="2">
    <source>
        <dbReference type="ARBA" id="ARBA00022801"/>
    </source>
</evidence>
<dbReference type="InterPro" id="IPR000086">
    <property type="entry name" value="NUDIX_hydrolase_dom"/>
</dbReference>
<dbReference type="InterPro" id="IPR020084">
    <property type="entry name" value="NUDIX_hydrolase_CS"/>
</dbReference>
<dbReference type="PANTHER" id="PTHR43736">
    <property type="entry name" value="ADP-RIBOSE PYROPHOSPHATASE"/>
    <property type="match status" value="1"/>
</dbReference>
<dbReference type="AlphaFoldDB" id="A0A160PR62"/>
<dbReference type="Pfam" id="PF00293">
    <property type="entry name" value="NUDIX"/>
    <property type="match status" value="1"/>
</dbReference>
<feature type="domain" description="Nudix hydrolase" evidence="3">
    <location>
        <begin position="19"/>
        <end position="159"/>
    </location>
</feature>
<evidence type="ECO:0000313" key="5">
    <source>
        <dbReference type="Proteomes" id="UP000218244"/>
    </source>
</evidence>
<dbReference type="RefSeq" id="WP_096457154.1">
    <property type="nucleotide sequence ID" value="NZ_AP017369.1"/>
</dbReference>
<dbReference type="InterPro" id="IPR015797">
    <property type="entry name" value="NUDIX_hydrolase-like_dom_sf"/>
</dbReference>
<sequence length="178" mass="19390">MAVPEFIVKLREKIGTDPLWLPGVTAVIIRDVPPGAPFHVVPDVLLVKRADTGEWTPPTGIVDPNEQPHVAAVREVKEETGLDVQVEALLGVGAVGPVTCENGDVSSYMDTAVRCVVSGETDVPVIGDDENTEVAWFPISNMPVTNQRFRMVIADAVAQLKHPQGFKPRMGYEKRNKQ</sequence>
<dbReference type="Proteomes" id="UP000218244">
    <property type="component" value="Chromosome"/>
</dbReference>
<proteinExistence type="inferred from homology"/>
<dbReference type="PROSITE" id="PS51462">
    <property type="entry name" value="NUDIX"/>
    <property type="match status" value="1"/>
</dbReference>
<reference evidence="4 5" key="1">
    <citation type="submission" date="2016-02" db="EMBL/GenBank/DDBJ databases">
        <title>Corynebacterium glutamicum N24 whole genome sequencing project.</title>
        <authorList>
            <person name="Matsutani M."/>
            <person name="Nangtapong N."/>
            <person name="Yakushi T."/>
            <person name="Matsushita K."/>
        </authorList>
    </citation>
    <scope>NUCLEOTIDE SEQUENCE [LARGE SCALE GENOMIC DNA]</scope>
    <source>
        <strain evidence="4 5">N24</strain>
    </source>
</reference>
<dbReference type="GO" id="GO:0016787">
    <property type="term" value="F:hydrolase activity"/>
    <property type="evidence" value="ECO:0007669"/>
    <property type="project" value="UniProtKB-KW"/>
</dbReference>
<dbReference type="KEGG" id="csur:N24_2287"/>
<keyword evidence="5" id="KW-1185">Reference proteome</keyword>
<dbReference type="Gene3D" id="3.90.79.10">
    <property type="entry name" value="Nucleoside Triphosphate Pyrophosphohydrolase"/>
    <property type="match status" value="1"/>
</dbReference>
<keyword evidence="2 4" id="KW-0378">Hydrolase</keyword>
<dbReference type="SUPFAM" id="SSF55811">
    <property type="entry name" value="Nudix"/>
    <property type="match status" value="1"/>
</dbReference>
<comment type="similarity">
    <text evidence="1">Belongs to the Nudix hydrolase family.</text>
</comment>
<evidence type="ECO:0000256" key="1">
    <source>
        <dbReference type="ARBA" id="ARBA00005582"/>
    </source>
</evidence>
<dbReference type="EMBL" id="AP017369">
    <property type="protein sequence ID" value="BAU96549.1"/>
    <property type="molecule type" value="Genomic_DNA"/>
</dbReference>
<evidence type="ECO:0000259" key="3">
    <source>
        <dbReference type="PROSITE" id="PS51462"/>
    </source>
</evidence>
<dbReference type="CDD" id="cd18879">
    <property type="entry name" value="NUDIX_Hydrolase"/>
    <property type="match status" value="1"/>
</dbReference>
<dbReference type="PANTHER" id="PTHR43736:SF1">
    <property type="entry name" value="DIHYDRONEOPTERIN TRIPHOSPHATE DIPHOSPHATASE"/>
    <property type="match status" value="1"/>
</dbReference>
<name>A0A160PR62_9CORY</name>